<dbReference type="InterPro" id="IPR032696">
    <property type="entry name" value="SQ_cyclase_C"/>
</dbReference>
<evidence type="ECO:0000259" key="2">
    <source>
        <dbReference type="Pfam" id="PF13243"/>
    </source>
</evidence>
<dbReference type="Proteomes" id="UP001151529">
    <property type="component" value="Chromosome 14"/>
</dbReference>
<proteinExistence type="predicted"/>
<dbReference type="Pfam" id="PF13243">
    <property type="entry name" value="SQHop_cyclase_C"/>
    <property type="match status" value="1"/>
</dbReference>
<protein>
    <submittedName>
        <fullName evidence="3">TERPENE CYCLASE/MUTASE FAMILY MEMBER</fullName>
    </submittedName>
</protein>
<dbReference type="InterPro" id="IPR018333">
    <property type="entry name" value="Squalene_cyclase"/>
</dbReference>
<dbReference type="AlphaFoldDB" id="A0A9Q0NU61"/>
<keyword evidence="4" id="KW-1185">Reference proteome</keyword>
<name>A0A9Q0NU61_SALVM</name>
<dbReference type="PANTHER" id="PTHR11764">
    <property type="entry name" value="TERPENE CYCLASE/MUTASE FAMILY MEMBER"/>
    <property type="match status" value="1"/>
</dbReference>
<gene>
    <name evidence="3" type="ORF">OIU85_012086</name>
</gene>
<evidence type="ECO:0000313" key="3">
    <source>
        <dbReference type="EMBL" id="KAJ6675998.1"/>
    </source>
</evidence>
<evidence type="ECO:0000313" key="4">
    <source>
        <dbReference type="Proteomes" id="UP001151529"/>
    </source>
</evidence>
<keyword evidence="1" id="KW-0677">Repeat</keyword>
<dbReference type="Gene3D" id="1.50.10.20">
    <property type="match status" value="1"/>
</dbReference>
<sequence>MVCFIFQIYTPLEENRSTYVHTAWAMLGLIHAGQVDRDPTPLHRAAKLLINSQAEDGSYPQQEITGVFKNNCMLHYPIYKNVFPLWALGEYRKNVPLPSKKL</sequence>
<reference evidence="3" key="1">
    <citation type="submission" date="2022-11" db="EMBL/GenBank/DDBJ databases">
        <authorList>
            <person name="Hyden B.L."/>
            <person name="Feng K."/>
            <person name="Yates T."/>
            <person name="Jawdy S."/>
            <person name="Smart L.B."/>
            <person name="Muchero W."/>
        </authorList>
    </citation>
    <scope>NUCLEOTIDE SEQUENCE</scope>
    <source>
        <tissue evidence="3">Shoot tip</tissue>
    </source>
</reference>
<dbReference type="GO" id="GO:0005811">
    <property type="term" value="C:lipid droplet"/>
    <property type="evidence" value="ECO:0007669"/>
    <property type="project" value="InterPro"/>
</dbReference>
<dbReference type="OrthoDB" id="1717038at2759"/>
<dbReference type="InterPro" id="IPR008930">
    <property type="entry name" value="Terpenoid_cyclase/PrenylTrfase"/>
</dbReference>
<evidence type="ECO:0000256" key="1">
    <source>
        <dbReference type="ARBA" id="ARBA00022737"/>
    </source>
</evidence>
<dbReference type="GO" id="GO:0042300">
    <property type="term" value="F:beta-amyrin synthase activity"/>
    <property type="evidence" value="ECO:0007669"/>
    <property type="project" value="TreeGrafter"/>
</dbReference>
<dbReference type="SUPFAM" id="SSF48239">
    <property type="entry name" value="Terpenoid cyclases/Protein prenyltransferases"/>
    <property type="match status" value="1"/>
</dbReference>
<comment type="caution">
    <text evidence="3">The sequence shown here is derived from an EMBL/GenBank/DDBJ whole genome shotgun (WGS) entry which is preliminary data.</text>
</comment>
<accession>A0A9Q0NU61</accession>
<dbReference type="PANTHER" id="PTHR11764:SF90">
    <property type="entry name" value="TERPENE CYCLASE_MUTASE FAMILY MEMBER"/>
    <property type="match status" value="1"/>
</dbReference>
<dbReference type="EMBL" id="JAPFFL010000016">
    <property type="protein sequence ID" value="KAJ6675998.1"/>
    <property type="molecule type" value="Genomic_DNA"/>
</dbReference>
<organism evidence="3 4">
    <name type="scientific">Salix viminalis</name>
    <name type="common">Common osier</name>
    <name type="synonym">Basket willow</name>
    <dbReference type="NCBI Taxonomy" id="40686"/>
    <lineage>
        <taxon>Eukaryota</taxon>
        <taxon>Viridiplantae</taxon>
        <taxon>Streptophyta</taxon>
        <taxon>Embryophyta</taxon>
        <taxon>Tracheophyta</taxon>
        <taxon>Spermatophyta</taxon>
        <taxon>Magnoliopsida</taxon>
        <taxon>eudicotyledons</taxon>
        <taxon>Gunneridae</taxon>
        <taxon>Pentapetalae</taxon>
        <taxon>rosids</taxon>
        <taxon>fabids</taxon>
        <taxon>Malpighiales</taxon>
        <taxon>Salicaceae</taxon>
        <taxon>Saliceae</taxon>
        <taxon>Salix</taxon>
    </lineage>
</organism>
<reference evidence="3" key="2">
    <citation type="journal article" date="2023" name="Int. J. Mol. Sci.">
        <title>De Novo Assembly and Annotation of 11 Diverse Shrub Willow (Salix) Genomes Reveals Novel Gene Organization in Sex-Linked Regions.</title>
        <authorList>
            <person name="Hyden B."/>
            <person name="Feng K."/>
            <person name="Yates T.B."/>
            <person name="Jawdy S."/>
            <person name="Cereghino C."/>
            <person name="Smart L.B."/>
            <person name="Muchero W."/>
        </authorList>
    </citation>
    <scope>NUCLEOTIDE SEQUENCE [LARGE SCALE GENOMIC DNA]</scope>
    <source>
        <tissue evidence="3">Shoot tip</tissue>
    </source>
</reference>
<dbReference type="GO" id="GO:0016104">
    <property type="term" value="P:triterpenoid biosynthetic process"/>
    <property type="evidence" value="ECO:0007669"/>
    <property type="project" value="InterPro"/>
</dbReference>
<feature type="domain" description="Squalene cyclase C-terminal" evidence="2">
    <location>
        <begin position="12"/>
        <end position="93"/>
    </location>
</feature>